<feature type="transmembrane region" description="Helical" evidence="1">
    <location>
        <begin position="100"/>
        <end position="119"/>
    </location>
</feature>
<dbReference type="OrthoDB" id="3734500at2"/>
<feature type="transmembrane region" description="Helical" evidence="1">
    <location>
        <begin position="45"/>
        <end position="68"/>
    </location>
</feature>
<feature type="transmembrane region" description="Helical" evidence="1">
    <location>
        <begin position="156"/>
        <end position="189"/>
    </location>
</feature>
<dbReference type="AlphaFoldDB" id="A0A4Q9KJT5"/>
<sequence>MTTPGLILTAGLALVIAIATRPILGHLPEPLDDPDIADKRPYASLGSPGFLAAVFVIAVVASGLVAWIVPPTGWLAWAALIVPGALAIAIDGATTWLPRVLTTAMALIAGVGIALWAILDADASIALRGLLGALAVGGFFYLFWRFTGGIGFGDVRLMAVVGAVAAAHSAQTASWGVLIGTLLGAIWGVTTRLVRGPGPFPYGPALWSGPFVALAISALTQA</sequence>
<feature type="transmembrane region" description="Helical" evidence="1">
    <location>
        <begin position="201"/>
        <end position="220"/>
    </location>
</feature>
<keyword evidence="1" id="KW-0472">Membrane</keyword>
<reference evidence="2 3" key="1">
    <citation type="submission" date="2019-01" db="EMBL/GenBank/DDBJ databases">
        <title>Lactibacter flavus gen. nov., sp. nov., a novel bacterium of the family Propionibacteriaceae isolated from raw milk and dairy products.</title>
        <authorList>
            <person name="Huptas C."/>
            <person name="Wenning M."/>
            <person name="Breitenwieser F."/>
            <person name="Doll E."/>
            <person name="Von Neubeck M."/>
            <person name="Busse H.-J."/>
            <person name="Scherer S."/>
        </authorList>
    </citation>
    <scope>NUCLEOTIDE SEQUENCE [LARGE SCALE GENOMIC DNA]</scope>
    <source>
        <strain evidence="2 3">DSM 22130</strain>
    </source>
</reference>
<organism evidence="2 3">
    <name type="scientific">Propioniciclava tarda</name>
    <dbReference type="NCBI Taxonomy" id="433330"/>
    <lineage>
        <taxon>Bacteria</taxon>
        <taxon>Bacillati</taxon>
        <taxon>Actinomycetota</taxon>
        <taxon>Actinomycetes</taxon>
        <taxon>Propionibacteriales</taxon>
        <taxon>Propionibacteriaceae</taxon>
        <taxon>Propioniciclava</taxon>
    </lineage>
</organism>
<dbReference type="Proteomes" id="UP000291933">
    <property type="component" value="Unassembled WGS sequence"/>
</dbReference>
<dbReference type="EMBL" id="SDMR01000010">
    <property type="protein sequence ID" value="TBT94716.1"/>
    <property type="molecule type" value="Genomic_DNA"/>
</dbReference>
<name>A0A4Q9KJT5_PROTD</name>
<protein>
    <submittedName>
        <fullName evidence="2">Uncharacterized protein</fullName>
    </submittedName>
</protein>
<keyword evidence="1" id="KW-1133">Transmembrane helix</keyword>
<evidence type="ECO:0000313" key="2">
    <source>
        <dbReference type="EMBL" id="TBT94716.1"/>
    </source>
</evidence>
<keyword evidence="3" id="KW-1185">Reference proteome</keyword>
<comment type="caution">
    <text evidence="2">The sequence shown here is derived from an EMBL/GenBank/DDBJ whole genome shotgun (WGS) entry which is preliminary data.</text>
</comment>
<evidence type="ECO:0000256" key="1">
    <source>
        <dbReference type="SAM" id="Phobius"/>
    </source>
</evidence>
<gene>
    <name evidence="2" type="ORF">ET996_08945</name>
</gene>
<proteinExistence type="predicted"/>
<evidence type="ECO:0000313" key="3">
    <source>
        <dbReference type="Proteomes" id="UP000291933"/>
    </source>
</evidence>
<accession>A0A4Q9KJT5</accession>
<dbReference type="Gene3D" id="1.20.120.1220">
    <property type="match status" value="1"/>
</dbReference>
<dbReference type="RefSeq" id="WP_131172221.1">
    <property type="nucleotide sequence ID" value="NZ_FXTL01000010.1"/>
</dbReference>
<feature type="transmembrane region" description="Helical" evidence="1">
    <location>
        <begin position="6"/>
        <end position="24"/>
    </location>
</feature>
<feature type="transmembrane region" description="Helical" evidence="1">
    <location>
        <begin position="74"/>
        <end position="93"/>
    </location>
</feature>
<keyword evidence="1" id="KW-0812">Transmembrane</keyword>
<feature type="transmembrane region" description="Helical" evidence="1">
    <location>
        <begin position="125"/>
        <end position="144"/>
    </location>
</feature>